<proteinExistence type="predicted"/>
<comment type="subcellular location">
    <subcellularLocation>
        <location evidence="1">Membrane</location>
        <topology evidence="1">Multi-pass membrane protein</topology>
    </subcellularLocation>
</comment>
<keyword evidence="3 6" id="KW-1133">Transmembrane helix</keyword>
<evidence type="ECO:0000256" key="6">
    <source>
        <dbReference type="SAM" id="Phobius"/>
    </source>
</evidence>
<feature type="transmembrane region" description="Helical" evidence="6">
    <location>
        <begin position="203"/>
        <end position="221"/>
    </location>
</feature>
<name>A0A1E3IN74_9TREE</name>
<feature type="transmembrane region" description="Helical" evidence="6">
    <location>
        <begin position="81"/>
        <end position="98"/>
    </location>
</feature>
<feature type="transmembrane region" description="Helical" evidence="6">
    <location>
        <begin position="308"/>
        <end position="327"/>
    </location>
</feature>
<dbReference type="AlphaFoldDB" id="A0A1E3IN74"/>
<evidence type="ECO:0000313" key="8">
    <source>
        <dbReference type="Proteomes" id="UP000094819"/>
    </source>
</evidence>
<dbReference type="PANTHER" id="PTHR23501:SF58">
    <property type="entry name" value="LOW AFFINITY HEME TRANSPORTER STR3"/>
    <property type="match status" value="1"/>
</dbReference>
<keyword evidence="4 6" id="KW-0472">Membrane</keyword>
<feature type="transmembrane region" description="Helical" evidence="6">
    <location>
        <begin position="241"/>
        <end position="262"/>
    </location>
</feature>
<dbReference type="Proteomes" id="UP000094819">
    <property type="component" value="Unassembled WGS sequence"/>
</dbReference>
<feature type="transmembrane region" description="Helical" evidence="6">
    <location>
        <begin position="579"/>
        <end position="602"/>
    </location>
</feature>
<accession>A0A1E3IN74</accession>
<comment type="caution">
    <text evidence="7">The sequence shown here is derived from an EMBL/GenBank/DDBJ whole genome shotgun (WGS) entry which is preliminary data.</text>
</comment>
<feature type="transmembrane region" description="Helical" evidence="6">
    <location>
        <begin position="118"/>
        <end position="136"/>
    </location>
</feature>
<evidence type="ECO:0000256" key="2">
    <source>
        <dbReference type="ARBA" id="ARBA00022692"/>
    </source>
</evidence>
<feature type="transmembrane region" description="Helical" evidence="6">
    <location>
        <begin position="148"/>
        <end position="166"/>
    </location>
</feature>
<feature type="transmembrane region" description="Helical" evidence="6">
    <location>
        <begin position="178"/>
        <end position="196"/>
    </location>
</feature>
<feature type="transmembrane region" description="Helical" evidence="6">
    <location>
        <begin position="412"/>
        <end position="433"/>
    </location>
</feature>
<feature type="compositionally biased region" description="Basic and acidic residues" evidence="5">
    <location>
        <begin position="20"/>
        <end position="36"/>
    </location>
</feature>
<evidence type="ECO:0000256" key="5">
    <source>
        <dbReference type="SAM" id="MobiDB-lite"/>
    </source>
</evidence>
<dbReference type="PANTHER" id="PTHR23501">
    <property type="entry name" value="MAJOR FACILITATOR SUPERFAMILY"/>
    <property type="match status" value="1"/>
</dbReference>
<dbReference type="EMBL" id="AWGH01000023">
    <property type="protein sequence ID" value="ODN89151.1"/>
    <property type="molecule type" value="Genomic_DNA"/>
</dbReference>
<gene>
    <name evidence="7" type="ORF">L198_06470</name>
</gene>
<dbReference type="SUPFAM" id="SSF103473">
    <property type="entry name" value="MFS general substrate transporter"/>
    <property type="match status" value="1"/>
</dbReference>
<dbReference type="RefSeq" id="XP_019029436.1">
    <property type="nucleotide sequence ID" value="XM_019178529.1"/>
</dbReference>
<dbReference type="GO" id="GO:0005886">
    <property type="term" value="C:plasma membrane"/>
    <property type="evidence" value="ECO:0007669"/>
    <property type="project" value="TreeGrafter"/>
</dbReference>
<organism evidence="7 8">
    <name type="scientific">Cryptococcus wingfieldii CBS 7118</name>
    <dbReference type="NCBI Taxonomy" id="1295528"/>
    <lineage>
        <taxon>Eukaryota</taxon>
        <taxon>Fungi</taxon>
        <taxon>Dikarya</taxon>
        <taxon>Basidiomycota</taxon>
        <taxon>Agaricomycotina</taxon>
        <taxon>Tremellomycetes</taxon>
        <taxon>Tremellales</taxon>
        <taxon>Cryptococcaceae</taxon>
        <taxon>Cryptococcus</taxon>
    </lineage>
</organism>
<dbReference type="GO" id="GO:0022857">
    <property type="term" value="F:transmembrane transporter activity"/>
    <property type="evidence" value="ECO:0007669"/>
    <property type="project" value="TreeGrafter"/>
</dbReference>
<feature type="transmembrane region" description="Helical" evidence="6">
    <location>
        <begin position="339"/>
        <end position="359"/>
    </location>
</feature>
<keyword evidence="8" id="KW-1185">Reference proteome</keyword>
<feature type="region of interest" description="Disordered" evidence="5">
    <location>
        <begin position="1"/>
        <end position="55"/>
    </location>
</feature>
<feature type="transmembrane region" description="Helical" evidence="6">
    <location>
        <begin position="371"/>
        <end position="392"/>
    </location>
</feature>
<evidence type="ECO:0000256" key="3">
    <source>
        <dbReference type="ARBA" id="ARBA00022989"/>
    </source>
</evidence>
<protein>
    <submittedName>
        <fullName evidence="7">Siderophore-iron transporter Str1</fullName>
    </submittedName>
</protein>
<reference evidence="7 8" key="1">
    <citation type="submission" date="2016-06" db="EMBL/GenBank/DDBJ databases">
        <title>Evolution of pathogenesis and genome organization in the Tremellales.</title>
        <authorList>
            <person name="Cuomo C."/>
            <person name="Litvintseva A."/>
            <person name="Heitman J."/>
            <person name="Chen Y."/>
            <person name="Sun S."/>
            <person name="Springer D."/>
            <person name="Dromer F."/>
            <person name="Young S."/>
            <person name="Zeng Q."/>
            <person name="Chapman S."/>
            <person name="Gujja S."/>
            <person name="Saif S."/>
            <person name="Birren B."/>
        </authorList>
    </citation>
    <scope>NUCLEOTIDE SEQUENCE [LARGE SCALE GENOMIC DNA]</scope>
    <source>
        <strain evidence="7 8">CBS 7118</strain>
    </source>
</reference>
<dbReference type="InterPro" id="IPR036259">
    <property type="entry name" value="MFS_trans_sf"/>
</dbReference>
<feature type="transmembrane region" description="Helical" evidence="6">
    <location>
        <begin position="445"/>
        <end position="466"/>
    </location>
</feature>
<dbReference type="OrthoDB" id="2241241at2759"/>
<dbReference type="GeneID" id="30195682"/>
<evidence type="ECO:0000256" key="1">
    <source>
        <dbReference type="ARBA" id="ARBA00004141"/>
    </source>
</evidence>
<evidence type="ECO:0000313" key="7">
    <source>
        <dbReference type="EMBL" id="ODN89151.1"/>
    </source>
</evidence>
<feature type="transmembrane region" description="Helical" evidence="6">
    <location>
        <begin position="472"/>
        <end position="493"/>
    </location>
</feature>
<dbReference type="Gene3D" id="1.20.1250.20">
    <property type="entry name" value="MFS general substrate transporter like domains"/>
    <property type="match status" value="2"/>
</dbReference>
<sequence length="654" mass="71654">MARPSVEIPEQLASQLSERPTFERSATDAKDVKNVETDPEVNHLTQHEDEEDDRASIEVEQSIGVTKIEALYLVFGKGWKLWLLWGSIALIANVYSLSSNTTYNYTAFATSSFGEHTVLGTITVITGIMAGVAKPFLAKMADLWSRPLAIAVSVFFYTVGYIAIAASKTVSDVAGGEVLYTLGNTGIDFLVTILLGDITSLQWRGAIVGLYSIPYVIWAFVAGDISDGISAYTSDGWRWGYGMFTIMVPICIAPALIILFWADKKAKKVGALSLASSTYTRDMILRKQQAAQRTWYQTCIYYARQIDAVGLLLLGFAFGCILSPFTLSSTASNGYKNPSLIALLAVGGVLFISFCLWEWKVASHPIMPRRVFNRTFICCILIDWNYYFSGYLSDAYWSSWLWVAMDYDSKGYTYMQNILTVGLCFFGALAGLVQRYTHRFKYLQLTGLAIRVIGMGLGFMAVNGHMTNAVVVSSRVLISLGGGISVVSSQVAVQGSVPHADMALAMAILSLWTSIGGAIGSAIAAAVWNQRVPHFLSEYVGDVYNATELAEIFGSITVARAAEPRALIIEAYNDAIHPLMLAALLTSMLSLIFGAFTSNFYLGEHQNAVEKKIIAMRPAEETDEQIVARKAAEKEAEIAARLGVEHEKTHTLEQ</sequence>
<keyword evidence="2 6" id="KW-0812">Transmembrane</keyword>
<feature type="transmembrane region" description="Helical" evidence="6">
    <location>
        <begin position="505"/>
        <end position="528"/>
    </location>
</feature>
<evidence type="ECO:0000256" key="4">
    <source>
        <dbReference type="ARBA" id="ARBA00023136"/>
    </source>
</evidence>